<evidence type="ECO:0000313" key="2">
    <source>
        <dbReference type="EMBL" id="QJA66113.1"/>
    </source>
</evidence>
<dbReference type="AlphaFoldDB" id="A0A6M3J8E2"/>
<gene>
    <name evidence="2" type="ORF">MM415B00361_0033</name>
</gene>
<evidence type="ECO:0000256" key="1">
    <source>
        <dbReference type="SAM" id="MobiDB-lite"/>
    </source>
</evidence>
<protein>
    <submittedName>
        <fullName evidence="2">Uncharacterized protein</fullName>
    </submittedName>
</protein>
<name>A0A6M3J8E2_9ZZZZ</name>
<proteinExistence type="predicted"/>
<reference evidence="2" key="1">
    <citation type="submission" date="2020-03" db="EMBL/GenBank/DDBJ databases">
        <title>The deep terrestrial virosphere.</title>
        <authorList>
            <person name="Holmfeldt K."/>
            <person name="Nilsson E."/>
            <person name="Simone D."/>
            <person name="Lopez-Fernandez M."/>
            <person name="Wu X."/>
            <person name="de Brujin I."/>
            <person name="Lundin D."/>
            <person name="Andersson A."/>
            <person name="Bertilsson S."/>
            <person name="Dopson M."/>
        </authorList>
    </citation>
    <scope>NUCLEOTIDE SEQUENCE</scope>
    <source>
        <strain evidence="2">MM415B00361</strain>
    </source>
</reference>
<sequence>MPRIDASGCSSWATPRADQSAGSKAAEWVPGKKPTLHGKPITTSLTDQAKLWPSATAGDSRSSGGRDAVETGRTHPGTSLTDAAKLWPTATMPYGSSCGGGDSRDQRGWSRKGENRPSLDTLAKIWGTPRATDGEKGGPNMSFGAGGEPLPSQANKWATPASRDGKGAPKDGFCMASLPRDASLFSLPAQTTSTGGGGCSTDGRNSPRPAPRHALESWLRRGDFTDYAGLAAIVESAGYSVGRRLNALFVEHLMGWPITWTELTGSEPVEMAWYLSRQRSLLSSLLGERE</sequence>
<feature type="region of interest" description="Disordered" evidence="1">
    <location>
        <begin position="1"/>
        <end position="173"/>
    </location>
</feature>
<organism evidence="2">
    <name type="scientific">viral metagenome</name>
    <dbReference type="NCBI Taxonomy" id="1070528"/>
    <lineage>
        <taxon>unclassified sequences</taxon>
        <taxon>metagenomes</taxon>
        <taxon>organismal metagenomes</taxon>
    </lineage>
</organism>
<dbReference type="EMBL" id="MT141549">
    <property type="protein sequence ID" value="QJA66113.1"/>
    <property type="molecule type" value="Genomic_DNA"/>
</dbReference>
<feature type="compositionally biased region" description="Basic and acidic residues" evidence="1">
    <location>
        <begin position="102"/>
        <end position="117"/>
    </location>
</feature>
<feature type="region of interest" description="Disordered" evidence="1">
    <location>
        <begin position="187"/>
        <end position="211"/>
    </location>
</feature>
<accession>A0A6M3J8E2</accession>